<dbReference type="InterPro" id="IPR008984">
    <property type="entry name" value="SMAD_FHA_dom_sf"/>
</dbReference>
<reference evidence="4 5" key="2">
    <citation type="submission" date="2017-06" db="EMBL/GenBank/DDBJ databases">
        <authorList>
            <person name="Varghese N."/>
            <person name="Submissions S."/>
        </authorList>
    </citation>
    <scope>NUCLEOTIDE SEQUENCE [LARGE SCALE GENOMIC DNA]</scope>
    <source>
        <strain evidence="4 5">RLD-1</strain>
    </source>
</reference>
<keyword evidence="5" id="KW-1185">Reference proteome</keyword>
<proteinExistence type="predicted"/>
<dbReference type="RefSeq" id="WP_089391369.1">
    <property type="nucleotide sequence ID" value="NZ_FNEC01000030.1"/>
</dbReference>
<dbReference type="Proteomes" id="UP000198309">
    <property type="component" value="Unassembled WGS sequence"/>
</dbReference>
<dbReference type="AlphaFoldDB" id="A0A239I9L4"/>
<dbReference type="InterPro" id="IPR046883">
    <property type="entry name" value="T6SS_FHA_C"/>
</dbReference>
<dbReference type="Proteomes" id="UP000199693">
    <property type="component" value="Unassembled WGS sequence"/>
</dbReference>
<dbReference type="EMBL" id="FNEC01000030">
    <property type="protein sequence ID" value="SDK16324.1"/>
    <property type="molecule type" value="Genomic_DNA"/>
</dbReference>
<dbReference type="SUPFAM" id="SSF49879">
    <property type="entry name" value="SMAD/FHA domain"/>
    <property type="match status" value="1"/>
</dbReference>
<name>A0A239I9L4_9PSED</name>
<evidence type="ECO:0000313" key="4">
    <source>
        <dbReference type="EMBL" id="SNS90247.1"/>
    </source>
</evidence>
<dbReference type="InterPro" id="IPR017735">
    <property type="entry name" value="T6SS_FHA"/>
</dbReference>
<evidence type="ECO:0000313" key="6">
    <source>
        <dbReference type="Proteomes" id="UP000199693"/>
    </source>
</evidence>
<accession>A0A239I9L4</accession>
<feature type="compositionally biased region" description="Low complexity" evidence="1">
    <location>
        <begin position="300"/>
        <end position="330"/>
    </location>
</feature>
<dbReference type="Pfam" id="PF20232">
    <property type="entry name" value="T6SS_FHA_C"/>
    <property type="match status" value="1"/>
</dbReference>
<sequence length="537" mass="55422">MRFTIVESPAAERPPKGFHDFSVPGGSIGQDTHNHLVLPDSTQTIASLQSIVYISSRGDCHLSSCGGARAETLNGTPLEAGRQYRVQEGDVLQIAGYRLQACQPLAEAAGDDTPPPAVKQAPVPSEVWAALDNEFVAPLDALAPQPPLDPLLAPAAAVEEAADPLLGCASLLALGGLAPPVESPHRLFPVDEYAAAQPDILADTSPTVLFDGLPAANSSFIDDLIDIGMLPLSQSVAQLAEGDALEMPLSAAAAAPAAPADVVAFDAPCEPEAGANDFDFLLGGAVPLTASLEAPPPLAQEPAAEEQASPAAEIGPAPAPEAPAVDPAGPTGLGALLGGLGLDGLGAEPHWSAEQLQQLGRVLAVLAQGSVALLASREIFRRGIRAGTEAPSGAPGNPLQILPSGQAALMQMFCTPMPGFMAPEQAAQAAMVELQAHQVGMVEGIRAILAAVFAEFAPEALEAQAPQGPLRFLAMRRKAQCWDAFVQRYRYLQADADSDIRGAFGRTFRQAYDKQCAALRASLGAGQQIAHGGEGRP</sequence>
<evidence type="ECO:0000259" key="2">
    <source>
        <dbReference type="Pfam" id="PF20232"/>
    </source>
</evidence>
<feature type="region of interest" description="Disordered" evidence="1">
    <location>
        <begin position="292"/>
        <end position="330"/>
    </location>
</feature>
<feature type="domain" description="Type VI secretion system FHA" evidence="2">
    <location>
        <begin position="339"/>
        <end position="515"/>
    </location>
</feature>
<protein>
    <submittedName>
        <fullName evidence="3">FHA domain protein</fullName>
    </submittedName>
</protein>
<reference evidence="3 6" key="1">
    <citation type="submission" date="2016-10" db="EMBL/GenBank/DDBJ databases">
        <authorList>
            <person name="de Groot N.N."/>
        </authorList>
    </citation>
    <scope>NUCLEOTIDE SEQUENCE [LARGE SCALE GENOMIC DNA]</scope>
    <source>
        <strain evidence="3 6">CCM 7361</strain>
    </source>
</reference>
<gene>
    <name evidence="3" type="ORF">SAMN05216189_103051</name>
    <name evidence="4" type="ORF">SAMN06295949_109129</name>
</gene>
<organism evidence="3 6">
    <name type="scientific">Pseudomonas delhiensis</name>
    <dbReference type="NCBI Taxonomy" id="366289"/>
    <lineage>
        <taxon>Bacteria</taxon>
        <taxon>Pseudomonadati</taxon>
        <taxon>Pseudomonadota</taxon>
        <taxon>Gammaproteobacteria</taxon>
        <taxon>Pseudomonadales</taxon>
        <taxon>Pseudomonadaceae</taxon>
        <taxon>Pseudomonas</taxon>
    </lineage>
</organism>
<dbReference type="NCBIfam" id="TIGR03354">
    <property type="entry name" value="VI_FHA"/>
    <property type="match status" value="1"/>
</dbReference>
<evidence type="ECO:0000313" key="5">
    <source>
        <dbReference type="Proteomes" id="UP000198309"/>
    </source>
</evidence>
<evidence type="ECO:0000313" key="3">
    <source>
        <dbReference type="EMBL" id="SDK16324.1"/>
    </source>
</evidence>
<evidence type="ECO:0000256" key="1">
    <source>
        <dbReference type="SAM" id="MobiDB-lite"/>
    </source>
</evidence>
<dbReference type="EMBL" id="FZPC01000009">
    <property type="protein sequence ID" value="SNS90247.1"/>
    <property type="molecule type" value="Genomic_DNA"/>
</dbReference>